<evidence type="ECO:0000256" key="1">
    <source>
        <dbReference type="SAM" id="Phobius"/>
    </source>
</evidence>
<protein>
    <submittedName>
        <fullName evidence="2">Uncharacterized protein</fullName>
    </submittedName>
</protein>
<keyword evidence="3" id="KW-1185">Reference proteome</keyword>
<feature type="transmembrane region" description="Helical" evidence="1">
    <location>
        <begin position="205"/>
        <end position="222"/>
    </location>
</feature>
<proteinExistence type="predicted"/>
<dbReference type="eggNOG" id="ENOG5032CC5">
    <property type="taxonomic scope" value="Bacteria"/>
</dbReference>
<dbReference type="Proteomes" id="UP000004915">
    <property type="component" value="Unassembled WGS sequence"/>
</dbReference>
<evidence type="ECO:0000313" key="3">
    <source>
        <dbReference type="Proteomes" id="UP000004915"/>
    </source>
</evidence>
<gene>
    <name evidence="2" type="ORF">KEK_06812</name>
</gene>
<feature type="transmembrane region" description="Helical" evidence="1">
    <location>
        <begin position="234"/>
        <end position="252"/>
    </location>
</feature>
<accession>G7CEE8</accession>
<keyword evidence="1" id="KW-0472">Membrane</keyword>
<dbReference type="AlphaFoldDB" id="G7CEE8"/>
<evidence type="ECO:0000313" key="2">
    <source>
        <dbReference type="EMBL" id="EHI13641.1"/>
    </source>
</evidence>
<reference evidence="2 3" key="1">
    <citation type="submission" date="2011-11" db="EMBL/GenBank/DDBJ databases">
        <authorList>
            <consortium name="Tuberculosis Structural Genomics Consortium"/>
            <person name="Ioerger T.R."/>
        </authorList>
    </citation>
    <scope>NUCLEOTIDE SEQUENCE [LARGE SCALE GENOMIC DNA]</scope>
    <source>
        <strain evidence="3">ATCC 19527 / DSM 44167 / CIP 105390 / JCM 6362 / NCTC 10409 / 316</strain>
    </source>
</reference>
<dbReference type="PATRIC" id="fig|1078020.3.peg.1342"/>
<keyword evidence="1" id="KW-1133">Transmembrane helix</keyword>
<sequence length="343" mass="37717">MAVAEYAAMPWAWVVFGIVLILMPPLIIVTEMEPEAPFFTTELLGGLVVGVLVFAFVVVGAIYRANPDYWRFGRLPVGTTVYCDVTPDWIGIGWADRYTALARSQVDRVREHRSILVIIARGQKILVPRELMPADAAKDVKSGSTRRDRFGATAVHVNTPPPRPPLATGLSSDRDQVIRTHATADRTLADRLARAARRSSAVRKVARLLMIFPVAAVVALFLDDERSLCSSMFLPLMMMGIAGYGLLGYYAFYGARAHLRRLVPEESPLSAEFGPTWVSVQLGGYFEAVGAPRITKMEPSDSAVVMTIQGPIGRLDPRLSSEGLLIPTELLPHSVEDLLNRYV</sequence>
<feature type="transmembrane region" description="Helical" evidence="1">
    <location>
        <begin position="12"/>
        <end position="31"/>
    </location>
</feature>
<dbReference type="EMBL" id="AGVE01000031">
    <property type="protein sequence ID" value="EHI13641.1"/>
    <property type="molecule type" value="Genomic_DNA"/>
</dbReference>
<comment type="caution">
    <text evidence="2">The sequence shown here is derived from an EMBL/GenBank/DDBJ whole genome shotgun (WGS) entry which is preliminary data.</text>
</comment>
<feature type="transmembrane region" description="Helical" evidence="1">
    <location>
        <begin position="43"/>
        <end position="63"/>
    </location>
</feature>
<name>G7CEE8_MYCT3</name>
<organism evidence="2 3">
    <name type="scientific">Mycolicibacterium thermoresistibile (strain ATCC 19527 / DSM 44167 / CIP 105390 / JCM 6362 / NCTC 10409 / 316)</name>
    <name type="common">Mycobacterium thermoresistibile</name>
    <dbReference type="NCBI Taxonomy" id="1078020"/>
    <lineage>
        <taxon>Bacteria</taxon>
        <taxon>Bacillati</taxon>
        <taxon>Actinomycetota</taxon>
        <taxon>Actinomycetes</taxon>
        <taxon>Mycobacteriales</taxon>
        <taxon>Mycobacteriaceae</taxon>
        <taxon>Mycolicibacterium</taxon>
    </lineage>
</organism>
<keyword evidence="1" id="KW-0812">Transmembrane</keyword>